<organism evidence="2 3">
    <name type="scientific">Luoshenia tenuis</name>
    <dbReference type="NCBI Taxonomy" id="2763654"/>
    <lineage>
        <taxon>Bacteria</taxon>
        <taxon>Bacillati</taxon>
        <taxon>Bacillota</taxon>
        <taxon>Clostridia</taxon>
        <taxon>Christensenellales</taxon>
        <taxon>Christensenellaceae</taxon>
        <taxon>Luoshenia</taxon>
    </lineage>
</organism>
<evidence type="ECO:0000313" key="2">
    <source>
        <dbReference type="EMBL" id="MBC8528242.1"/>
    </source>
</evidence>
<dbReference type="AlphaFoldDB" id="A0A926HHZ6"/>
<name>A0A926HHZ6_9FIRM</name>
<gene>
    <name evidence="2" type="ORF">H8699_02155</name>
</gene>
<protein>
    <recommendedName>
        <fullName evidence="1">dATP/dGTP diphosphohydrolase N-terminal domain-containing protein</fullName>
    </recommendedName>
</protein>
<dbReference type="RefSeq" id="WP_249284279.1">
    <property type="nucleotide sequence ID" value="NZ_JACRSO010000001.1"/>
</dbReference>
<sequence length="52" mass="6098">MELQRYIDALYRHMLAFVADPASTDDESGLRHYKHMACNMAFICDMMARDNK</sequence>
<dbReference type="EMBL" id="JACRSO010000001">
    <property type="protein sequence ID" value="MBC8528242.1"/>
    <property type="molecule type" value="Genomic_DNA"/>
</dbReference>
<feature type="domain" description="dATP/dGTP diphosphohydrolase N-terminal" evidence="1">
    <location>
        <begin position="3"/>
        <end position="51"/>
    </location>
</feature>
<keyword evidence="3" id="KW-1185">Reference proteome</keyword>
<proteinExistence type="predicted"/>
<comment type="caution">
    <text evidence="2">The sequence shown here is derived from an EMBL/GenBank/DDBJ whole genome shotgun (WGS) entry which is preliminary data.</text>
</comment>
<accession>A0A926HHZ6</accession>
<dbReference type="Proteomes" id="UP000654279">
    <property type="component" value="Unassembled WGS sequence"/>
</dbReference>
<reference evidence="2" key="1">
    <citation type="submission" date="2020-08" db="EMBL/GenBank/DDBJ databases">
        <title>Genome public.</title>
        <authorList>
            <person name="Liu C."/>
            <person name="Sun Q."/>
        </authorList>
    </citation>
    <scope>NUCLEOTIDE SEQUENCE</scope>
    <source>
        <strain evidence="2">NSJ-44</strain>
    </source>
</reference>
<evidence type="ECO:0000313" key="3">
    <source>
        <dbReference type="Proteomes" id="UP000654279"/>
    </source>
</evidence>
<evidence type="ECO:0000259" key="1">
    <source>
        <dbReference type="Pfam" id="PF18909"/>
    </source>
</evidence>
<dbReference type="Pfam" id="PF18909">
    <property type="entry name" value="dGTP_diPhyd_N"/>
    <property type="match status" value="1"/>
</dbReference>
<dbReference type="InterPro" id="IPR044038">
    <property type="entry name" value="dATP/dGTP_diPOhydrolase_N"/>
</dbReference>